<evidence type="ECO:0000259" key="4">
    <source>
        <dbReference type="Pfam" id="PF19328"/>
    </source>
</evidence>
<evidence type="ECO:0000256" key="1">
    <source>
        <dbReference type="ARBA" id="ARBA00022857"/>
    </source>
</evidence>
<keyword evidence="1" id="KW-0521">NADP</keyword>
<dbReference type="Pfam" id="PF01113">
    <property type="entry name" value="DapB_N"/>
    <property type="match status" value="1"/>
</dbReference>
<keyword evidence="2" id="KW-0560">Oxidoreductase</keyword>
<dbReference type="GO" id="GO:0008839">
    <property type="term" value="F:4-hydroxy-tetrahydrodipicolinate reductase"/>
    <property type="evidence" value="ECO:0007669"/>
    <property type="project" value="InterPro"/>
</dbReference>
<evidence type="ECO:0000313" key="6">
    <source>
        <dbReference type="Proteomes" id="UP000630936"/>
    </source>
</evidence>
<organism evidence="5 6">
    <name type="scientific">Streptomyces inusitatus</name>
    <dbReference type="NCBI Taxonomy" id="68221"/>
    <lineage>
        <taxon>Bacteria</taxon>
        <taxon>Bacillati</taxon>
        <taxon>Actinomycetota</taxon>
        <taxon>Actinomycetes</taxon>
        <taxon>Kitasatosporales</taxon>
        <taxon>Streptomycetaceae</taxon>
        <taxon>Streptomyces</taxon>
    </lineage>
</organism>
<gene>
    <name evidence="5" type="primary">dapB</name>
    <name evidence="5" type="ORF">GCM10010387_33510</name>
</gene>
<dbReference type="InterPro" id="IPR045760">
    <property type="entry name" value="DAP_DH_C"/>
</dbReference>
<dbReference type="Gene3D" id="3.40.50.720">
    <property type="entry name" value="NAD(P)-binding Rossmann-like Domain"/>
    <property type="match status" value="1"/>
</dbReference>
<comment type="caution">
    <text evidence="5">The sequence shown here is derived from an EMBL/GenBank/DDBJ whole genome shotgun (WGS) entry which is preliminary data.</text>
</comment>
<evidence type="ECO:0000259" key="3">
    <source>
        <dbReference type="Pfam" id="PF01113"/>
    </source>
</evidence>
<dbReference type="GO" id="GO:0009089">
    <property type="term" value="P:lysine biosynthetic process via diaminopimelate"/>
    <property type="evidence" value="ECO:0007669"/>
    <property type="project" value="InterPro"/>
</dbReference>
<sequence length="347" mass="37536">MPEIVESPRIAVYGLGAMGLDIVRILHGRGADIVAGIVRPGSDKDGRSLGELAGVPGLAFPARGDAEQVLRESAPDIVVVTVSTYLDETQYEIFATAVRAGADVITLAEEMLYPFATDNPLARELDALAKRHEVTVTGTGHQDAYWVNLVSVLAGSTHDLGSVTGRLSWNVDDFGRALAEQQRVNATAEEFARWQAHAERPPTFTHYSLYALAAALGLTPQGALRTTTEPVIAERDVRSKALGATVGQGRLLGYTDTDTLETEEGVTLSVSSRGSVYEEHERDFNEWNLTDSSGRPTLHLRDSDLDTAHTTCATLVNRIPDVIAARPGIVTVDKLPQLRFRPVRRAS</sequence>
<dbReference type="RefSeq" id="WP_190123896.1">
    <property type="nucleotide sequence ID" value="NZ_BMWG01000009.1"/>
</dbReference>
<evidence type="ECO:0000256" key="2">
    <source>
        <dbReference type="ARBA" id="ARBA00023002"/>
    </source>
</evidence>
<dbReference type="InterPro" id="IPR036291">
    <property type="entry name" value="NAD(P)-bd_dom_sf"/>
</dbReference>
<evidence type="ECO:0000313" key="5">
    <source>
        <dbReference type="EMBL" id="GGZ36735.1"/>
    </source>
</evidence>
<dbReference type="SUPFAM" id="SSF51735">
    <property type="entry name" value="NAD(P)-binding Rossmann-fold domains"/>
    <property type="match status" value="1"/>
</dbReference>
<feature type="domain" description="Dihydrodipicolinate reductase N-terminal" evidence="3">
    <location>
        <begin position="9"/>
        <end position="79"/>
    </location>
</feature>
<dbReference type="Proteomes" id="UP000630936">
    <property type="component" value="Unassembled WGS sequence"/>
</dbReference>
<protein>
    <submittedName>
        <fullName evidence="5">Dihydrodipicolinate reductase</fullName>
    </submittedName>
</protein>
<proteinExistence type="predicted"/>
<dbReference type="Pfam" id="PF19328">
    <property type="entry name" value="DAP_DH_C"/>
    <property type="match status" value="1"/>
</dbReference>
<reference evidence="5" key="1">
    <citation type="journal article" date="2014" name="Int. J. Syst. Evol. Microbiol.">
        <title>Complete genome sequence of Corynebacterium casei LMG S-19264T (=DSM 44701T), isolated from a smear-ripened cheese.</title>
        <authorList>
            <consortium name="US DOE Joint Genome Institute (JGI-PGF)"/>
            <person name="Walter F."/>
            <person name="Albersmeier A."/>
            <person name="Kalinowski J."/>
            <person name="Ruckert C."/>
        </authorList>
    </citation>
    <scope>NUCLEOTIDE SEQUENCE</scope>
    <source>
        <strain evidence="5">JCM 4988</strain>
    </source>
</reference>
<reference evidence="5" key="2">
    <citation type="submission" date="2020-09" db="EMBL/GenBank/DDBJ databases">
        <authorList>
            <person name="Sun Q."/>
            <person name="Ohkuma M."/>
        </authorList>
    </citation>
    <scope>NUCLEOTIDE SEQUENCE</scope>
    <source>
        <strain evidence="5">JCM 4988</strain>
    </source>
</reference>
<name>A0A918QA60_9ACTN</name>
<dbReference type="AlphaFoldDB" id="A0A918QA60"/>
<dbReference type="InterPro" id="IPR000846">
    <property type="entry name" value="DapB_N"/>
</dbReference>
<feature type="domain" description="2,4-diaminopentanoate dehydrogenase C-terminal" evidence="4">
    <location>
        <begin position="149"/>
        <end position="337"/>
    </location>
</feature>
<dbReference type="CDD" id="cd24146">
    <property type="entry name" value="nat-AmDH_N_like"/>
    <property type="match status" value="1"/>
</dbReference>
<keyword evidence="6" id="KW-1185">Reference proteome</keyword>
<dbReference type="EMBL" id="BMWG01000009">
    <property type="protein sequence ID" value="GGZ36735.1"/>
    <property type="molecule type" value="Genomic_DNA"/>
</dbReference>
<accession>A0A918QA60</accession>